<gene>
    <name evidence="1" type="ORF">SAMN04489718_0999</name>
</gene>
<sequence length="71" mass="7608">MSERVVVTLGEEWLNDPETVAEELRRSGMRVEQVLDQLGVVLGSLSEADAEQVRGLPGVVAVEAEGSFGIP</sequence>
<evidence type="ECO:0000313" key="1">
    <source>
        <dbReference type="EMBL" id="SDQ25818.1"/>
    </source>
</evidence>
<dbReference type="RefSeq" id="WP_092521395.1">
    <property type="nucleotide sequence ID" value="NZ_FNKO01000001.1"/>
</dbReference>
<dbReference type="EMBL" id="FNKO01000001">
    <property type="protein sequence ID" value="SDQ25818.1"/>
    <property type="molecule type" value="Genomic_DNA"/>
</dbReference>
<reference evidence="2" key="1">
    <citation type="submission" date="2016-10" db="EMBL/GenBank/DDBJ databases">
        <authorList>
            <person name="Varghese N."/>
            <person name="Submissions S."/>
        </authorList>
    </citation>
    <scope>NUCLEOTIDE SEQUENCE [LARGE SCALE GENOMIC DNA]</scope>
    <source>
        <strain evidence="2">DSM 45459</strain>
    </source>
</reference>
<evidence type="ECO:0000313" key="2">
    <source>
        <dbReference type="Proteomes" id="UP000199301"/>
    </source>
</evidence>
<dbReference type="AlphaFoldDB" id="A0A1H0ZEF3"/>
<accession>A0A1H0ZEF3</accession>
<proteinExistence type="predicted"/>
<keyword evidence="2" id="KW-1185">Reference proteome</keyword>
<protein>
    <submittedName>
        <fullName evidence="1">Uncharacterized protein</fullName>
    </submittedName>
</protein>
<dbReference type="OrthoDB" id="3576999at2"/>
<name>A0A1H0ZEF3_9ACTN</name>
<dbReference type="Proteomes" id="UP000199301">
    <property type="component" value="Unassembled WGS sequence"/>
</dbReference>
<organism evidence="1 2">
    <name type="scientific">Actinopolyspora saharensis</name>
    <dbReference type="NCBI Taxonomy" id="995062"/>
    <lineage>
        <taxon>Bacteria</taxon>
        <taxon>Bacillati</taxon>
        <taxon>Actinomycetota</taxon>
        <taxon>Actinomycetes</taxon>
        <taxon>Actinopolysporales</taxon>
        <taxon>Actinopolysporaceae</taxon>
        <taxon>Actinopolyspora</taxon>
    </lineage>
</organism>